<proteinExistence type="predicted"/>
<keyword evidence="1" id="KW-0808">Transferase</keyword>
<evidence type="ECO:0000256" key="1">
    <source>
        <dbReference type="ARBA" id="ARBA00022679"/>
    </source>
</evidence>
<dbReference type="PANTHER" id="PTHR10584">
    <property type="entry name" value="SUGAR KINASE"/>
    <property type="match status" value="1"/>
</dbReference>
<evidence type="ECO:0000313" key="4">
    <source>
        <dbReference type="EMBL" id="AZU60882.1"/>
    </source>
</evidence>
<dbReference type="RefSeq" id="WP_127485695.1">
    <property type="nucleotide sequence ID" value="NZ_CP022572.1"/>
</dbReference>
<reference evidence="4 5" key="1">
    <citation type="submission" date="2017-07" db="EMBL/GenBank/DDBJ databases">
        <title>The complete genome sequence of Bacillus mesonae strain H20-5, an efficient strain improving plant abiotic stress resistance.</title>
        <authorList>
            <person name="Kim S.Y."/>
            <person name="Song H."/>
            <person name="Sang M.K."/>
            <person name="Weon H.-Y."/>
            <person name="Song J."/>
        </authorList>
    </citation>
    <scope>NUCLEOTIDE SEQUENCE [LARGE SCALE GENOMIC DNA]</scope>
    <source>
        <strain evidence="4 5">H20-5</strain>
    </source>
</reference>
<dbReference type="Pfam" id="PF00294">
    <property type="entry name" value="PfkB"/>
    <property type="match status" value="1"/>
</dbReference>
<dbReference type="PROSITE" id="PS00583">
    <property type="entry name" value="PFKB_KINASES_1"/>
    <property type="match status" value="1"/>
</dbReference>
<dbReference type="EMBL" id="CP022572">
    <property type="protein sequence ID" value="AZU60882.1"/>
    <property type="molecule type" value="Genomic_DNA"/>
</dbReference>
<dbReference type="InterPro" id="IPR029056">
    <property type="entry name" value="Ribokinase-like"/>
</dbReference>
<name>A0A3Q9QS05_9BACI</name>
<organism evidence="4 5">
    <name type="scientific">Neobacillus mesonae</name>
    <dbReference type="NCBI Taxonomy" id="1193713"/>
    <lineage>
        <taxon>Bacteria</taxon>
        <taxon>Bacillati</taxon>
        <taxon>Bacillota</taxon>
        <taxon>Bacilli</taxon>
        <taxon>Bacillales</taxon>
        <taxon>Bacillaceae</taxon>
        <taxon>Neobacillus</taxon>
    </lineage>
</organism>
<evidence type="ECO:0000256" key="2">
    <source>
        <dbReference type="ARBA" id="ARBA00022777"/>
    </source>
</evidence>
<dbReference type="KEGG" id="nmk:CHR53_06140"/>
<dbReference type="OrthoDB" id="9806249at2"/>
<dbReference type="GO" id="GO:0016301">
    <property type="term" value="F:kinase activity"/>
    <property type="evidence" value="ECO:0007669"/>
    <property type="project" value="UniProtKB-KW"/>
</dbReference>
<evidence type="ECO:0000259" key="3">
    <source>
        <dbReference type="Pfam" id="PF00294"/>
    </source>
</evidence>
<dbReference type="SUPFAM" id="SSF53613">
    <property type="entry name" value="Ribokinase-like"/>
    <property type="match status" value="1"/>
</dbReference>
<dbReference type="PANTHER" id="PTHR10584:SF166">
    <property type="entry name" value="RIBOKINASE"/>
    <property type="match status" value="1"/>
</dbReference>
<gene>
    <name evidence="4" type="ORF">CHR53_06140</name>
</gene>
<keyword evidence="5" id="KW-1185">Reference proteome</keyword>
<accession>A0A3Q9QS05</accession>
<dbReference type="STRING" id="1193713.GCA_001636315_03760"/>
<dbReference type="Proteomes" id="UP000282892">
    <property type="component" value="Chromosome"/>
</dbReference>
<keyword evidence="2 4" id="KW-0418">Kinase</keyword>
<dbReference type="InterPro" id="IPR002173">
    <property type="entry name" value="Carboh/pur_kinase_PfkB_CS"/>
</dbReference>
<protein>
    <submittedName>
        <fullName evidence="4">Sugar kinase</fullName>
    </submittedName>
</protein>
<sequence length="363" mass="39326">MCNQETILNIIRLDPTISEQAIANKTGFSLEEVNETIVSLIQAGRIVGRSFILPEEKKIVCIGGANVDQKVQVLNQVTYETSNPAVSTRSRGGVARNVAENLGRLGLQSSLLAYIGGDSEGEWLLENTKQFVNLAPLKVIEGKSTGTYTAVLDPEGQMLLALSDMRIYDDVEEDFIEKNMHYLQHAEMVLLDTNFPGGILEQVISSCKAYQIPLCVAPVSAPKAEKLPESLEGVTWLIANHKEAEALAKLKIQTEGDFFRAAEVILNRGVEKVVISRGNQGIIYFTKDGEAGAIVVPDILVTDVTGAGDSLIAGILFGYLKGLSTENACKIGISCSLITIQSGETVNPELNHLKLIKAFQSCF</sequence>
<dbReference type="Gene3D" id="3.40.1190.20">
    <property type="match status" value="1"/>
</dbReference>
<dbReference type="InterPro" id="IPR011611">
    <property type="entry name" value="PfkB_dom"/>
</dbReference>
<dbReference type="PROSITE" id="PS00584">
    <property type="entry name" value="PFKB_KINASES_2"/>
    <property type="match status" value="1"/>
</dbReference>
<dbReference type="AlphaFoldDB" id="A0A3Q9QS05"/>
<feature type="domain" description="Carbohydrate kinase PfkB" evidence="3">
    <location>
        <begin position="57"/>
        <end position="348"/>
    </location>
</feature>
<evidence type="ECO:0000313" key="5">
    <source>
        <dbReference type="Proteomes" id="UP000282892"/>
    </source>
</evidence>
<dbReference type="CDD" id="cd01941">
    <property type="entry name" value="YeiC_kinase_like"/>
    <property type="match status" value="1"/>
</dbReference>